<evidence type="ECO:0000256" key="5">
    <source>
        <dbReference type="ARBA" id="ARBA00023054"/>
    </source>
</evidence>
<keyword evidence="12" id="KW-1185">Reference proteome</keyword>
<dbReference type="GeneID" id="17351915"/>
<evidence type="ECO:0000256" key="6">
    <source>
        <dbReference type="ARBA" id="ARBA00023128"/>
    </source>
</evidence>
<dbReference type="SMART" id="SM00382">
    <property type="entry name" value="AAA"/>
    <property type="match status" value="1"/>
</dbReference>
<keyword evidence="3" id="KW-0999">Mitochondrion inner membrane</keyword>
<dbReference type="FunCoup" id="E1ZP25">
    <property type="interactions" value="1208"/>
</dbReference>
<feature type="coiled-coil region" evidence="8">
    <location>
        <begin position="177"/>
        <end position="242"/>
    </location>
</feature>
<evidence type="ECO:0000259" key="10">
    <source>
        <dbReference type="SMART" id="SM00382"/>
    </source>
</evidence>
<evidence type="ECO:0000256" key="1">
    <source>
        <dbReference type="ARBA" id="ARBA00004273"/>
    </source>
</evidence>
<evidence type="ECO:0000256" key="9">
    <source>
        <dbReference type="SAM" id="MobiDB-lite"/>
    </source>
</evidence>
<feature type="compositionally biased region" description="Basic and acidic residues" evidence="9">
    <location>
        <begin position="111"/>
        <end position="122"/>
    </location>
</feature>
<dbReference type="GO" id="GO:0042645">
    <property type="term" value="C:mitochondrial nucleoid"/>
    <property type="evidence" value="ECO:0007669"/>
    <property type="project" value="UniProtKB-SubCell"/>
</dbReference>
<dbReference type="InterPro" id="IPR003593">
    <property type="entry name" value="AAA+_ATPase"/>
</dbReference>
<dbReference type="eggNOG" id="KOG0742">
    <property type="taxonomic scope" value="Eukaryota"/>
</dbReference>
<name>E1ZP25_CHLVA</name>
<dbReference type="GO" id="GO:0005524">
    <property type="term" value="F:ATP binding"/>
    <property type="evidence" value="ECO:0007669"/>
    <property type="project" value="UniProtKB-KW"/>
</dbReference>
<evidence type="ECO:0000256" key="4">
    <source>
        <dbReference type="ARBA" id="ARBA00022840"/>
    </source>
</evidence>
<keyword evidence="4" id="KW-0067">ATP-binding</keyword>
<dbReference type="EMBL" id="GL433856">
    <property type="protein sequence ID" value="EFN52441.1"/>
    <property type="molecule type" value="Genomic_DNA"/>
</dbReference>
<dbReference type="STRING" id="554065.E1ZP25"/>
<evidence type="ECO:0000313" key="11">
    <source>
        <dbReference type="EMBL" id="EFN52441.1"/>
    </source>
</evidence>
<dbReference type="GO" id="GO:0008270">
    <property type="term" value="F:zinc ion binding"/>
    <property type="evidence" value="ECO:0007669"/>
    <property type="project" value="TreeGrafter"/>
</dbReference>
<gene>
    <name evidence="11" type="ORF">CHLNCDRAFT_138972</name>
</gene>
<sequence length="530" mass="58180">MSLLGAVARSGPGMRAALGIAGVALGTTVAACADDTAKMFDPEALERGAKALREIQKSPYAKKPRLKLPQRLFRVQVFEQIKFQEATKQQELKAKEAEFQAQAQQAAIQHEKVRWEEQRKSMQQDSQQKAQLAQYQDELARKRMETEHEKQRQRNVELVALQEESGKRAEAEKAAIAQQIEAERRATEKYKAALEKEVQREKALAEAEGRAEERRRNKDIYREELQIKLEEDRKRLVEAINTTFSNLGSAALSLLTDRDRLLTAVGGLSLLALGVYSGPPGTGKTMAAKRLARTSGMDYAILSGGDVAPLGGNAVTQLHETFDWAERSRKGLLLLIDEADAFLSRRGGNLSEGSRAAINAFLYRTGKASRDFCVVLATNRPSDLDPAVIDRTDDAIEFGLPGDAERHRILQVYFEQYILKAGTAGGGAGAAAERGLWARLGAALRGRKGGPDRIAVKDVGDEDLWWAAERTQGFSGRELAKCMASVQAMAYGSHNAELSSATFRRLVEAKVGEHGKRRAFIDAGGGDAPY</sequence>
<dbReference type="InterPro" id="IPR021911">
    <property type="entry name" value="ATAD3_N"/>
</dbReference>
<dbReference type="RefSeq" id="XP_005844543.1">
    <property type="nucleotide sequence ID" value="XM_005844481.1"/>
</dbReference>
<dbReference type="GO" id="GO:0005743">
    <property type="term" value="C:mitochondrial inner membrane"/>
    <property type="evidence" value="ECO:0007669"/>
    <property type="project" value="UniProtKB-SubCell"/>
</dbReference>
<feature type="compositionally biased region" description="Low complexity" evidence="9">
    <location>
        <begin position="123"/>
        <end position="134"/>
    </location>
</feature>
<dbReference type="PANTHER" id="PTHR23075:SF0">
    <property type="entry name" value="ATPASE FAMILY AAA DOMAIN-CONTAINING PROTEIN 3"/>
    <property type="match status" value="1"/>
</dbReference>
<dbReference type="GO" id="GO:0016887">
    <property type="term" value="F:ATP hydrolysis activity"/>
    <property type="evidence" value="ECO:0007669"/>
    <property type="project" value="InterPro"/>
</dbReference>
<reference evidence="11 12" key="1">
    <citation type="journal article" date="2010" name="Plant Cell">
        <title>The Chlorella variabilis NC64A genome reveals adaptation to photosymbiosis, coevolution with viruses, and cryptic sex.</title>
        <authorList>
            <person name="Blanc G."/>
            <person name="Duncan G."/>
            <person name="Agarkova I."/>
            <person name="Borodovsky M."/>
            <person name="Gurnon J."/>
            <person name="Kuo A."/>
            <person name="Lindquist E."/>
            <person name="Lucas S."/>
            <person name="Pangilinan J."/>
            <person name="Polle J."/>
            <person name="Salamov A."/>
            <person name="Terry A."/>
            <person name="Yamada T."/>
            <person name="Dunigan D.D."/>
            <person name="Grigoriev I.V."/>
            <person name="Claverie J.M."/>
            <person name="Van Etten J.L."/>
        </authorList>
    </citation>
    <scope>NUCLEOTIDE SEQUENCE [LARGE SCALE GENOMIC DNA]</scope>
    <source>
        <strain evidence="11 12">NC64A</strain>
    </source>
</reference>
<dbReference type="PANTHER" id="PTHR23075">
    <property type="entry name" value="PUTATIVE ATP-ASE"/>
    <property type="match status" value="1"/>
</dbReference>
<feature type="domain" description="AAA+ ATPase" evidence="10">
    <location>
        <begin position="272"/>
        <end position="402"/>
    </location>
</feature>
<keyword evidence="2" id="KW-0547">Nucleotide-binding</keyword>
<dbReference type="GO" id="GO:0007005">
    <property type="term" value="P:mitochondrion organization"/>
    <property type="evidence" value="ECO:0007669"/>
    <property type="project" value="TreeGrafter"/>
</dbReference>
<dbReference type="InParanoid" id="E1ZP25"/>
<evidence type="ECO:0000256" key="3">
    <source>
        <dbReference type="ARBA" id="ARBA00022792"/>
    </source>
</evidence>
<protein>
    <recommendedName>
        <fullName evidence="10">AAA+ ATPase domain-containing protein</fullName>
    </recommendedName>
</protein>
<keyword evidence="7" id="KW-0472">Membrane</keyword>
<evidence type="ECO:0000256" key="7">
    <source>
        <dbReference type="ARBA" id="ARBA00023136"/>
    </source>
</evidence>
<dbReference type="Pfam" id="PF12037">
    <property type="entry name" value="ATAD3_N"/>
    <property type="match status" value="1"/>
</dbReference>
<dbReference type="InterPro" id="IPR027417">
    <property type="entry name" value="P-loop_NTPase"/>
</dbReference>
<dbReference type="Proteomes" id="UP000008141">
    <property type="component" value="Unassembled WGS sequence"/>
</dbReference>
<keyword evidence="6" id="KW-0496">Mitochondrion</keyword>
<keyword evidence="5 8" id="KW-0175">Coiled coil</keyword>
<evidence type="ECO:0000256" key="8">
    <source>
        <dbReference type="SAM" id="Coils"/>
    </source>
</evidence>
<dbReference type="OMA" id="HKSITGG"/>
<proteinExistence type="predicted"/>
<organism evidence="12">
    <name type="scientific">Chlorella variabilis</name>
    <name type="common">Green alga</name>
    <dbReference type="NCBI Taxonomy" id="554065"/>
    <lineage>
        <taxon>Eukaryota</taxon>
        <taxon>Viridiplantae</taxon>
        <taxon>Chlorophyta</taxon>
        <taxon>core chlorophytes</taxon>
        <taxon>Trebouxiophyceae</taxon>
        <taxon>Chlorellales</taxon>
        <taxon>Chlorellaceae</taxon>
        <taxon>Chlorella clade</taxon>
        <taxon>Chlorella</taxon>
    </lineage>
</organism>
<dbReference type="KEGG" id="cvr:CHLNCDRAFT_138972"/>
<accession>E1ZP25</accession>
<dbReference type="Gene3D" id="3.40.50.300">
    <property type="entry name" value="P-loop containing nucleotide triphosphate hydrolases"/>
    <property type="match status" value="1"/>
</dbReference>
<comment type="subcellular location">
    <subcellularLocation>
        <location evidence="1">Mitochondrion inner membrane</location>
    </subcellularLocation>
</comment>
<dbReference type="OrthoDB" id="199596at2759"/>
<feature type="region of interest" description="Disordered" evidence="9">
    <location>
        <begin position="111"/>
        <end position="134"/>
    </location>
</feature>
<evidence type="ECO:0000313" key="12">
    <source>
        <dbReference type="Proteomes" id="UP000008141"/>
    </source>
</evidence>
<evidence type="ECO:0000256" key="2">
    <source>
        <dbReference type="ARBA" id="ARBA00022741"/>
    </source>
</evidence>
<dbReference type="SUPFAM" id="SSF52540">
    <property type="entry name" value="P-loop containing nucleoside triphosphate hydrolases"/>
    <property type="match status" value="1"/>
</dbReference>
<dbReference type="AlphaFoldDB" id="E1ZP25"/>